<dbReference type="InterPro" id="IPR028082">
    <property type="entry name" value="Peripla_BP_I"/>
</dbReference>
<dbReference type="Pfam" id="PF00356">
    <property type="entry name" value="LacI"/>
    <property type="match status" value="1"/>
</dbReference>
<organism evidence="5 6">
    <name type="scientific">Parasphaerochaeta coccoides (strain ATCC BAA-1237 / DSM 17374 / SPN1)</name>
    <name type="common">Sphaerochaeta coccoides</name>
    <dbReference type="NCBI Taxonomy" id="760011"/>
    <lineage>
        <taxon>Bacteria</taxon>
        <taxon>Pseudomonadati</taxon>
        <taxon>Spirochaetota</taxon>
        <taxon>Spirochaetia</taxon>
        <taxon>Spirochaetales</taxon>
        <taxon>Sphaerochaetaceae</taxon>
        <taxon>Parasphaerochaeta</taxon>
    </lineage>
</organism>
<reference evidence="6" key="1">
    <citation type="submission" date="2011-04" db="EMBL/GenBank/DDBJ databases">
        <title>The complete genome of Spirochaeta coccoides DSM 17374.</title>
        <authorList>
            <person name="Lucas S."/>
            <person name="Copeland A."/>
            <person name="Lapidus A."/>
            <person name="Bruce D."/>
            <person name="Goodwin L."/>
            <person name="Pitluck S."/>
            <person name="Peters L."/>
            <person name="Kyrpides N."/>
            <person name="Mavromatis K."/>
            <person name="Pagani I."/>
            <person name="Ivanova N."/>
            <person name="Ovchinnikova G."/>
            <person name="Lu M."/>
            <person name="Detter J.C."/>
            <person name="Tapia R."/>
            <person name="Han C."/>
            <person name="Land M."/>
            <person name="Hauser L."/>
            <person name="Markowitz V."/>
            <person name="Cheng J.-F."/>
            <person name="Hugenholtz P."/>
            <person name="Woyke T."/>
            <person name="Wu D."/>
            <person name="Spring S."/>
            <person name="Schroeder M."/>
            <person name="Brambilla E."/>
            <person name="Klenk H.-P."/>
            <person name="Eisen J.A."/>
        </authorList>
    </citation>
    <scope>NUCLEOTIDE SEQUENCE [LARGE SCALE GENOMIC DNA]</scope>
    <source>
        <strain evidence="6">ATCC BAA-1237 / DSM 17374 / SPN1</strain>
    </source>
</reference>
<dbReference type="PROSITE" id="PS50932">
    <property type="entry name" value="HTH_LACI_2"/>
    <property type="match status" value="1"/>
</dbReference>
<evidence type="ECO:0000259" key="4">
    <source>
        <dbReference type="PROSITE" id="PS50932"/>
    </source>
</evidence>
<evidence type="ECO:0000256" key="3">
    <source>
        <dbReference type="ARBA" id="ARBA00023163"/>
    </source>
</evidence>
<accession>F4GLX2</accession>
<name>F4GLX2_PARC1</name>
<dbReference type="Gene3D" id="1.10.260.40">
    <property type="entry name" value="lambda repressor-like DNA-binding domains"/>
    <property type="match status" value="1"/>
</dbReference>
<feature type="domain" description="HTH lacI-type" evidence="4">
    <location>
        <begin position="18"/>
        <end position="60"/>
    </location>
</feature>
<dbReference type="STRING" id="760011.Spico_1815"/>
<dbReference type="SUPFAM" id="SSF53822">
    <property type="entry name" value="Periplasmic binding protein-like I"/>
    <property type="match status" value="1"/>
</dbReference>
<dbReference type="AlphaFoldDB" id="F4GLX2"/>
<keyword evidence="6" id="KW-1185">Reference proteome</keyword>
<keyword evidence="1" id="KW-0805">Transcription regulation</keyword>
<keyword evidence="2" id="KW-0238">DNA-binding</keyword>
<dbReference type="Gene3D" id="3.40.50.2300">
    <property type="match status" value="2"/>
</dbReference>
<dbReference type="InterPro" id="IPR000843">
    <property type="entry name" value="HTH_LacI"/>
</dbReference>
<dbReference type="eggNOG" id="COG1609">
    <property type="taxonomic scope" value="Bacteria"/>
</dbReference>
<evidence type="ECO:0000313" key="5">
    <source>
        <dbReference type="EMBL" id="AEC03013.1"/>
    </source>
</evidence>
<dbReference type="InterPro" id="IPR010982">
    <property type="entry name" value="Lambda_DNA-bd_dom_sf"/>
</dbReference>
<dbReference type="EMBL" id="CP002659">
    <property type="protein sequence ID" value="AEC03013.1"/>
    <property type="molecule type" value="Genomic_DNA"/>
</dbReference>
<dbReference type="CDD" id="cd01392">
    <property type="entry name" value="HTH_LacI"/>
    <property type="match status" value="1"/>
</dbReference>
<dbReference type="SMART" id="SM00354">
    <property type="entry name" value="HTH_LACI"/>
    <property type="match status" value="1"/>
</dbReference>
<evidence type="ECO:0000256" key="2">
    <source>
        <dbReference type="ARBA" id="ARBA00023125"/>
    </source>
</evidence>
<dbReference type="GO" id="GO:0000976">
    <property type="term" value="F:transcription cis-regulatory region binding"/>
    <property type="evidence" value="ECO:0007669"/>
    <property type="project" value="TreeGrafter"/>
</dbReference>
<dbReference type="Proteomes" id="UP000007939">
    <property type="component" value="Chromosome"/>
</dbReference>
<dbReference type="InterPro" id="IPR046335">
    <property type="entry name" value="LacI/GalR-like_sensor"/>
</dbReference>
<sequence>MKEPPPLRKDVCMNKKKPTYSDISRITGVSMATISRIINNSGSVKPETRQKVMGVMKSLGIDTSELSIIPRESNLIIFNVPSFDNPFYSTIIHGAKASAKRNSFTLLINEENIQDRNVDEFTALLKKSKATGLITTNQLAPHILEKLDRTVPVVQCCECIRDLDIPFVTINDVATAHMAMEHIIALGRKKIAFINGPIRYKYAQDRLKGYIQALEYAGIQKDQDMIIQLSEINFDMAVSAAIQILNSPKRPDAFFTSSDVYAAAVIKAAKRLGIQVPRDVVVVGFDNVEISSMCNPSITTVNQPRYQLGFLSCEILVKRINNDPTIVGSMYLETELIIRESSSISLNYQES</sequence>
<dbReference type="PANTHER" id="PTHR30146">
    <property type="entry name" value="LACI-RELATED TRANSCRIPTIONAL REPRESSOR"/>
    <property type="match status" value="1"/>
</dbReference>
<reference evidence="5 6" key="2">
    <citation type="journal article" date="2012" name="Stand. Genomic Sci.">
        <title>Complete genome sequence of the termite hindgut bacterium Spirochaeta coccoides type strain (SPN1(T)), reclassification in the genus Sphaerochaeta as Sphaerochaeta coccoides comb. nov. and emendations of the family Spirochaetaceae and the genus Sphaerochaeta.</title>
        <authorList>
            <person name="Abt B."/>
            <person name="Han C."/>
            <person name="Scheuner C."/>
            <person name="Lu M."/>
            <person name="Lapidus A."/>
            <person name="Nolan M."/>
            <person name="Lucas S."/>
            <person name="Hammon N."/>
            <person name="Deshpande S."/>
            <person name="Cheng J.F."/>
            <person name="Tapia R."/>
            <person name="Goodwin L.A."/>
            <person name="Pitluck S."/>
            <person name="Liolios K."/>
            <person name="Pagani I."/>
            <person name="Ivanova N."/>
            <person name="Mavromatis K."/>
            <person name="Mikhailova N."/>
            <person name="Huntemann M."/>
            <person name="Pati A."/>
            <person name="Chen A."/>
            <person name="Palaniappan K."/>
            <person name="Land M."/>
            <person name="Hauser L."/>
            <person name="Brambilla E.M."/>
            <person name="Rohde M."/>
            <person name="Spring S."/>
            <person name="Gronow S."/>
            <person name="Goker M."/>
            <person name="Woyke T."/>
            <person name="Bristow J."/>
            <person name="Eisen J.A."/>
            <person name="Markowitz V."/>
            <person name="Hugenholtz P."/>
            <person name="Kyrpides N.C."/>
            <person name="Klenk H.P."/>
            <person name="Detter J.C."/>
        </authorList>
    </citation>
    <scope>NUCLEOTIDE SEQUENCE [LARGE SCALE GENOMIC DNA]</scope>
    <source>
        <strain evidence="6">ATCC BAA-1237 / DSM 17374 / SPN1</strain>
    </source>
</reference>
<keyword evidence="3" id="KW-0804">Transcription</keyword>
<dbReference type="HOGENOM" id="CLU_037628_6_1_12"/>
<dbReference type="GO" id="GO:0003700">
    <property type="term" value="F:DNA-binding transcription factor activity"/>
    <property type="evidence" value="ECO:0007669"/>
    <property type="project" value="TreeGrafter"/>
</dbReference>
<dbReference type="CDD" id="cd06284">
    <property type="entry name" value="PBP1_LacI-like"/>
    <property type="match status" value="1"/>
</dbReference>
<protein>
    <submittedName>
        <fullName evidence="5">Transcriptional regulator, LacI family</fullName>
    </submittedName>
</protein>
<dbReference type="PANTHER" id="PTHR30146:SF109">
    <property type="entry name" value="HTH-TYPE TRANSCRIPTIONAL REGULATOR GALS"/>
    <property type="match status" value="1"/>
</dbReference>
<gene>
    <name evidence="5" type="ordered locus">Spico_1815</name>
</gene>
<dbReference type="SUPFAM" id="SSF47413">
    <property type="entry name" value="lambda repressor-like DNA-binding domains"/>
    <property type="match status" value="1"/>
</dbReference>
<evidence type="ECO:0000313" key="6">
    <source>
        <dbReference type="Proteomes" id="UP000007939"/>
    </source>
</evidence>
<dbReference type="Pfam" id="PF13377">
    <property type="entry name" value="Peripla_BP_3"/>
    <property type="match status" value="1"/>
</dbReference>
<evidence type="ECO:0000256" key="1">
    <source>
        <dbReference type="ARBA" id="ARBA00023015"/>
    </source>
</evidence>
<proteinExistence type="predicted"/>
<dbReference type="KEGG" id="scc:Spico_1815"/>